<accession>A0A9Q0HJD5</accession>
<dbReference type="AlphaFoldDB" id="A0A9Q0HJD5"/>
<protein>
    <recommendedName>
        <fullName evidence="2">RING-type domain-containing protein</fullName>
    </recommendedName>
</protein>
<dbReference type="Pfam" id="PF13639">
    <property type="entry name" value="zf-RING_2"/>
    <property type="match status" value="1"/>
</dbReference>
<proteinExistence type="predicted"/>
<dbReference type="GO" id="GO:0008270">
    <property type="term" value="F:zinc ion binding"/>
    <property type="evidence" value="ECO:0007669"/>
    <property type="project" value="UniProtKB-KW"/>
</dbReference>
<keyword evidence="1" id="KW-0479">Metal-binding</keyword>
<dbReference type="InterPro" id="IPR013083">
    <property type="entry name" value="Znf_RING/FYVE/PHD"/>
</dbReference>
<dbReference type="EMBL" id="JAMQYH010000005">
    <property type="protein sequence ID" value="KAJ1687675.1"/>
    <property type="molecule type" value="Genomic_DNA"/>
</dbReference>
<dbReference type="Gene3D" id="3.30.40.10">
    <property type="entry name" value="Zinc/RING finger domain, C3HC4 (zinc finger)"/>
    <property type="match status" value="1"/>
</dbReference>
<dbReference type="GO" id="GO:0016567">
    <property type="term" value="P:protein ubiquitination"/>
    <property type="evidence" value="ECO:0007669"/>
    <property type="project" value="TreeGrafter"/>
</dbReference>
<reference evidence="3" key="1">
    <citation type="journal article" date="2022" name="Cell">
        <title>Repeat-based holocentromeres influence genome architecture and karyotype evolution.</title>
        <authorList>
            <person name="Hofstatter P.G."/>
            <person name="Thangavel G."/>
            <person name="Lux T."/>
            <person name="Neumann P."/>
            <person name="Vondrak T."/>
            <person name="Novak P."/>
            <person name="Zhang M."/>
            <person name="Costa L."/>
            <person name="Castellani M."/>
            <person name="Scott A."/>
            <person name="Toegelov H."/>
            <person name="Fuchs J."/>
            <person name="Mata-Sucre Y."/>
            <person name="Dias Y."/>
            <person name="Vanzela A.L.L."/>
            <person name="Huettel B."/>
            <person name="Almeida C.C.S."/>
            <person name="Simkova H."/>
            <person name="Souza G."/>
            <person name="Pedrosa-Harand A."/>
            <person name="Macas J."/>
            <person name="Mayer K.F.X."/>
            <person name="Houben A."/>
            <person name="Marques A."/>
        </authorList>
    </citation>
    <scope>NUCLEOTIDE SEQUENCE</scope>
    <source>
        <strain evidence="3">RhyBre1mFocal</strain>
    </source>
</reference>
<name>A0A9Q0HJD5_9POAL</name>
<sequence>MNSTIALKISIGGFLAAAAFSMVLACCCIVLCMRVIANTRVITPRTLMPPCHVGVSPKTLTLLPMFVYRSSVEENLECVICLSELLDGENGRWLPQCGHSFHADCVDVWFQSHSTCPICRTMIDTGYSDIADV</sequence>
<dbReference type="PROSITE" id="PS50089">
    <property type="entry name" value="ZF_RING_2"/>
    <property type="match status" value="1"/>
</dbReference>
<dbReference type="OrthoDB" id="8062037at2759"/>
<gene>
    <name evidence="3" type="ORF">LUZ63_019065</name>
</gene>
<organism evidence="3 4">
    <name type="scientific">Rhynchospora breviuscula</name>
    <dbReference type="NCBI Taxonomy" id="2022672"/>
    <lineage>
        <taxon>Eukaryota</taxon>
        <taxon>Viridiplantae</taxon>
        <taxon>Streptophyta</taxon>
        <taxon>Embryophyta</taxon>
        <taxon>Tracheophyta</taxon>
        <taxon>Spermatophyta</taxon>
        <taxon>Magnoliopsida</taxon>
        <taxon>Liliopsida</taxon>
        <taxon>Poales</taxon>
        <taxon>Cyperaceae</taxon>
        <taxon>Cyperoideae</taxon>
        <taxon>Rhynchosporeae</taxon>
        <taxon>Rhynchospora</taxon>
    </lineage>
</organism>
<dbReference type="SMART" id="SM01197">
    <property type="entry name" value="FANCL_C"/>
    <property type="match status" value="1"/>
</dbReference>
<keyword evidence="4" id="KW-1185">Reference proteome</keyword>
<evidence type="ECO:0000256" key="1">
    <source>
        <dbReference type="PROSITE-ProRule" id="PRU00175"/>
    </source>
</evidence>
<comment type="caution">
    <text evidence="3">The sequence shown here is derived from an EMBL/GenBank/DDBJ whole genome shotgun (WGS) entry which is preliminary data.</text>
</comment>
<dbReference type="PANTHER" id="PTHR45676">
    <property type="entry name" value="RING-H2 FINGER PROTEIN ATL51-RELATED"/>
    <property type="match status" value="1"/>
</dbReference>
<evidence type="ECO:0000313" key="3">
    <source>
        <dbReference type="EMBL" id="KAJ1687675.1"/>
    </source>
</evidence>
<evidence type="ECO:0000313" key="4">
    <source>
        <dbReference type="Proteomes" id="UP001151287"/>
    </source>
</evidence>
<dbReference type="SMART" id="SM00184">
    <property type="entry name" value="RING"/>
    <property type="match status" value="1"/>
</dbReference>
<dbReference type="InterPro" id="IPR001841">
    <property type="entry name" value="Znf_RING"/>
</dbReference>
<keyword evidence="1" id="KW-0863">Zinc-finger</keyword>
<feature type="domain" description="RING-type" evidence="2">
    <location>
        <begin position="78"/>
        <end position="120"/>
    </location>
</feature>
<dbReference type="SUPFAM" id="SSF57850">
    <property type="entry name" value="RING/U-box"/>
    <property type="match status" value="1"/>
</dbReference>
<evidence type="ECO:0000259" key="2">
    <source>
        <dbReference type="PROSITE" id="PS50089"/>
    </source>
</evidence>
<keyword evidence="1" id="KW-0862">Zinc</keyword>
<dbReference type="PANTHER" id="PTHR45676:SF29">
    <property type="entry name" value="OS05G0360400 PROTEIN"/>
    <property type="match status" value="1"/>
</dbReference>
<dbReference type="Proteomes" id="UP001151287">
    <property type="component" value="Unassembled WGS sequence"/>
</dbReference>